<feature type="domain" description="Metallo-beta-lactamase" evidence="6">
    <location>
        <begin position="47"/>
        <end position="272"/>
    </location>
</feature>
<evidence type="ECO:0000313" key="7">
    <source>
        <dbReference type="EMBL" id="OEV00536.1"/>
    </source>
</evidence>
<protein>
    <recommendedName>
        <fullName evidence="6">Metallo-beta-lactamase domain-containing protein</fullName>
    </recommendedName>
</protein>
<dbReference type="InterPro" id="IPR001279">
    <property type="entry name" value="Metallo-B-lactamas"/>
</dbReference>
<dbReference type="AlphaFoldDB" id="A0A1E7K9E7"/>
<proteinExistence type="inferred from homology"/>
<dbReference type="PANTHER" id="PTHR42978:SF2">
    <property type="entry name" value="102 KBASES UNSTABLE REGION: FROM 1 TO 119443"/>
    <property type="match status" value="1"/>
</dbReference>
<dbReference type="InterPro" id="IPR051013">
    <property type="entry name" value="MBL_superfamily_lactonases"/>
</dbReference>
<dbReference type="Pfam" id="PF00753">
    <property type="entry name" value="Lactamase_B"/>
    <property type="match status" value="1"/>
</dbReference>
<dbReference type="SUPFAM" id="SSF56281">
    <property type="entry name" value="Metallo-hydrolase/oxidoreductase"/>
    <property type="match status" value="1"/>
</dbReference>
<dbReference type="Proteomes" id="UP000175829">
    <property type="component" value="Unassembled WGS sequence"/>
</dbReference>
<gene>
    <name evidence="7" type="ORF">AN217_25115</name>
</gene>
<dbReference type="InterPro" id="IPR036866">
    <property type="entry name" value="RibonucZ/Hydroxyglut_hydro"/>
</dbReference>
<evidence type="ECO:0000256" key="5">
    <source>
        <dbReference type="ARBA" id="ARBA00022833"/>
    </source>
</evidence>
<dbReference type="GO" id="GO:0046872">
    <property type="term" value="F:metal ion binding"/>
    <property type="evidence" value="ECO:0007669"/>
    <property type="project" value="UniProtKB-KW"/>
</dbReference>
<evidence type="ECO:0000256" key="2">
    <source>
        <dbReference type="ARBA" id="ARBA00007749"/>
    </source>
</evidence>
<comment type="cofactor">
    <cofactor evidence="1">
        <name>Zn(2+)</name>
        <dbReference type="ChEBI" id="CHEBI:29105"/>
    </cofactor>
</comment>
<comment type="caution">
    <text evidence="7">The sequence shown here is derived from an EMBL/GenBank/DDBJ whole genome shotgun (WGS) entry which is preliminary data.</text>
</comment>
<sequence>MDRSTAVQVMPLRVGRTKVPYGQFYGGLDGYSGLDLAVDKSAFIWVPIHAYLIEHPSEGPLLLDTGIRPAQAEGHASYYGGTVLEYFTDVDEYDLPADQRIEAQLALHGRRPEDISRVIVTHFHEDHIGSLSLFPHAEVLLGRSEYEARDSLILGLVPLAYERSVAGVAKWRPVDFAGPEVGGFSGSCDLFGDGSVVLLPTPGHSPGSTSALVSIGERRALLTGDALYTVRHLAVDDVRQMQTGADDLFIDSVRRIQWLHRLLPDLVVLPAHDDTPYGELLVRDLLAHEGRLSQEAFEELKEYEAATFDAAYRLNPARRPRYVADPAGGTLGSVL</sequence>
<dbReference type="PANTHER" id="PTHR42978">
    <property type="entry name" value="QUORUM-QUENCHING LACTONASE YTNP-RELATED-RELATED"/>
    <property type="match status" value="1"/>
</dbReference>
<keyword evidence="4" id="KW-0378">Hydrolase</keyword>
<dbReference type="RefSeq" id="WP_069992920.1">
    <property type="nucleotide sequence ID" value="NZ_LJGV01000022.1"/>
</dbReference>
<evidence type="ECO:0000313" key="8">
    <source>
        <dbReference type="Proteomes" id="UP000175829"/>
    </source>
</evidence>
<dbReference type="GO" id="GO:0016787">
    <property type="term" value="F:hydrolase activity"/>
    <property type="evidence" value="ECO:0007669"/>
    <property type="project" value="UniProtKB-KW"/>
</dbReference>
<comment type="similarity">
    <text evidence="2">Belongs to the metallo-beta-lactamase superfamily.</text>
</comment>
<organism evidence="7 8">
    <name type="scientific">Streptomyces qinglanensis</name>
    <dbReference type="NCBI Taxonomy" id="943816"/>
    <lineage>
        <taxon>Bacteria</taxon>
        <taxon>Bacillati</taxon>
        <taxon>Actinomycetota</taxon>
        <taxon>Actinomycetes</taxon>
        <taxon>Kitasatosporales</taxon>
        <taxon>Streptomycetaceae</taxon>
        <taxon>Streptomyces</taxon>
    </lineage>
</organism>
<dbReference type="EMBL" id="LJGV01000022">
    <property type="protein sequence ID" value="OEV00536.1"/>
    <property type="molecule type" value="Genomic_DNA"/>
</dbReference>
<evidence type="ECO:0000256" key="3">
    <source>
        <dbReference type="ARBA" id="ARBA00022723"/>
    </source>
</evidence>
<evidence type="ECO:0000256" key="4">
    <source>
        <dbReference type="ARBA" id="ARBA00022801"/>
    </source>
</evidence>
<evidence type="ECO:0000259" key="6">
    <source>
        <dbReference type="SMART" id="SM00849"/>
    </source>
</evidence>
<name>A0A1E7K9E7_9ACTN</name>
<dbReference type="Gene3D" id="3.60.15.10">
    <property type="entry name" value="Ribonuclease Z/Hydroxyacylglutathione hydrolase-like"/>
    <property type="match status" value="1"/>
</dbReference>
<reference evidence="7 8" key="1">
    <citation type="journal article" date="2016" name="Front. Microbiol.">
        <title>Comparative Genomics Analysis of Streptomyces Species Reveals Their Adaptation to the Marine Environment and Their Diversity at the Genomic Level.</title>
        <authorList>
            <person name="Tian X."/>
            <person name="Zhang Z."/>
            <person name="Yang T."/>
            <person name="Chen M."/>
            <person name="Li J."/>
            <person name="Chen F."/>
            <person name="Yang J."/>
            <person name="Li W."/>
            <person name="Zhang B."/>
            <person name="Zhang Z."/>
            <person name="Wu J."/>
            <person name="Zhang C."/>
            <person name="Long L."/>
            <person name="Xiao J."/>
        </authorList>
    </citation>
    <scope>NUCLEOTIDE SEQUENCE [LARGE SCALE GENOMIC DNA]</scope>
    <source>
        <strain evidence="7 8">SCSIO M10379</strain>
    </source>
</reference>
<keyword evidence="5" id="KW-0862">Zinc</keyword>
<dbReference type="CDD" id="cd07729">
    <property type="entry name" value="AHL_lactonase_MBL-fold"/>
    <property type="match status" value="1"/>
</dbReference>
<keyword evidence="3" id="KW-0479">Metal-binding</keyword>
<evidence type="ECO:0000256" key="1">
    <source>
        <dbReference type="ARBA" id="ARBA00001947"/>
    </source>
</evidence>
<accession>A0A1E7K9E7</accession>
<dbReference type="SMART" id="SM00849">
    <property type="entry name" value="Lactamase_B"/>
    <property type="match status" value="1"/>
</dbReference>